<keyword evidence="1" id="KW-1133">Transmembrane helix</keyword>
<protein>
    <submittedName>
        <fullName evidence="2">Unnamed protein product</fullName>
    </submittedName>
</protein>
<dbReference type="Proteomes" id="UP001165083">
    <property type="component" value="Unassembled WGS sequence"/>
</dbReference>
<keyword evidence="3" id="KW-1185">Reference proteome</keyword>
<gene>
    <name evidence="2" type="ORF">Plil01_000948400</name>
</gene>
<organism evidence="2 3">
    <name type="scientific">Phytophthora lilii</name>
    <dbReference type="NCBI Taxonomy" id="2077276"/>
    <lineage>
        <taxon>Eukaryota</taxon>
        <taxon>Sar</taxon>
        <taxon>Stramenopiles</taxon>
        <taxon>Oomycota</taxon>
        <taxon>Peronosporomycetes</taxon>
        <taxon>Peronosporales</taxon>
        <taxon>Peronosporaceae</taxon>
        <taxon>Phytophthora</taxon>
    </lineage>
</organism>
<accession>A0A9W6WQW7</accession>
<comment type="caution">
    <text evidence="2">The sequence shown here is derived from an EMBL/GenBank/DDBJ whole genome shotgun (WGS) entry which is preliminary data.</text>
</comment>
<keyword evidence="1" id="KW-0472">Membrane</keyword>
<keyword evidence="1" id="KW-0812">Transmembrane</keyword>
<sequence length="119" mass="12660">MDLALKNMLVALGSHLEDQLPEVVVFVVDVSDALYTTLCLRTVNSFPMVGLLVLVRAADTVLSLYSMHALALDSDAGQRKNARAGGDSQPADRFFGWYHAVFSAGYAGVVAVTCLAGLV</sequence>
<evidence type="ECO:0000313" key="3">
    <source>
        <dbReference type="Proteomes" id="UP001165083"/>
    </source>
</evidence>
<evidence type="ECO:0000256" key="1">
    <source>
        <dbReference type="SAM" id="Phobius"/>
    </source>
</evidence>
<reference evidence="2" key="1">
    <citation type="submission" date="2023-04" db="EMBL/GenBank/DDBJ databases">
        <title>Phytophthora lilii NBRC 32176.</title>
        <authorList>
            <person name="Ichikawa N."/>
            <person name="Sato H."/>
            <person name="Tonouchi N."/>
        </authorList>
    </citation>
    <scope>NUCLEOTIDE SEQUENCE</scope>
    <source>
        <strain evidence="2">NBRC 32176</strain>
    </source>
</reference>
<feature type="transmembrane region" description="Helical" evidence="1">
    <location>
        <begin position="97"/>
        <end position="118"/>
    </location>
</feature>
<proteinExistence type="predicted"/>
<dbReference type="AlphaFoldDB" id="A0A9W6WQW7"/>
<name>A0A9W6WQW7_9STRA</name>
<evidence type="ECO:0000313" key="2">
    <source>
        <dbReference type="EMBL" id="GMF23476.1"/>
    </source>
</evidence>
<dbReference type="EMBL" id="BSXW01000477">
    <property type="protein sequence ID" value="GMF23476.1"/>
    <property type="molecule type" value="Genomic_DNA"/>
</dbReference>